<dbReference type="AlphaFoldDB" id="A0A9X0YAU0"/>
<dbReference type="Gene3D" id="1.20.1250.20">
    <property type="entry name" value="MFS general substrate transporter like domains"/>
    <property type="match status" value="2"/>
</dbReference>
<dbReference type="InterPro" id="IPR039672">
    <property type="entry name" value="MFS_2"/>
</dbReference>
<reference evidence="3 4" key="2">
    <citation type="journal article" date="2023" name="Plant Pathol.">
        <title>Dismantling and reorganizing Pseudomonas marginalis sensu#lato.</title>
        <authorList>
            <person name="Sawada H."/>
            <person name="Fujikawa T."/>
            <person name="Satou M."/>
        </authorList>
    </citation>
    <scope>NUCLEOTIDE SEQUENCE [LARGE SCALE GENOMIC DNA]</scope>
    <source>
        <strain evidence="3 4">MAFF 301381</strain>
    </source>
</reference>
<dbReference type="EMBL" id="JAFHKJ010000028">
    <property type="protein sequence ID" value="MBN2975752.1"/>
    <property type="molecule type" value="Genomic_DNA"/>
</dbReference>
<feature type="transmembrane region" description="Helical" evidence="2">
    <location>
        <begin position="364"/>
        <end position="389"/>
    </location>
</feature>
<dbReference type="RefSeq" id="WP_205489468.1">
    <property type="nucleotide sequence ID" value="NZ_JAFHKI010000024.1"/>
</dbReference>
<feature type="transmembrane region" description="Helical" evidence="2">
    <location>
        <begin position="12"/>
        <end position="35"/>
    </location>
</feature>
<gene>
    <name evidence="3" type="ORF">JWR99_07045</name>
</gene>
<name>A0A9X0YAU0_9PSED</name>
<evidence type="ECO:0000313" key="3">
    <source>
        <dbReference type="EMBL" id="MBN2975752.1"/>
    </source>
</evidence>
<dbReference type="PANTHER" id="PTHR11328:SF24">
    <property type="entry name" value="MAJOR FACILITATOR SUPERFAMILY (MFS) PROFILE DOMAIN-CONTAINING PROTEIN"/>
    <property type="match status" value="1"/>
</dbReference>
<proteinExistence type="inferred from homology"/>
<comment type="caution">
    <text evidence="3">The sequence shown here is derived from an EMBL/GenBank/DDBJ whole genome shotgun (WGS) entry which is preliminary data.</text>
</comment>
<dbReference type="PANTHER" id="PTHR11328">
    <property type="entry name" value="MAJOR FACILITATOR SUPERFAMILY DOMAIN-CONTAINING PROTEIN"/>
    <property type="match status" value="1"/>
</dbReference>
<evidence type="ECO:0000313" key="4">
    <source>
        <dbReference type="Proteomes" id="UP001154860"/>
    </source>
</evidence>
<dbReference type="GO" id="GO:0015293">
    <property type="term" value="F:symporter activity"/>
    <property type="evidence" value="ECO:0007669"/>
    <property type="project" value="InterPro"/>
</dbReference>
<feature type="transmembrane region" description="Helical" evidence="2">
    <location>
        <begin position="231"/>
        <end position="254"/>
    </location>
</feature>
<dbReference type="SUPFAM" id="SSF103473">
    <property type="entry name" value="MFS general substrate transporter"/>
    <property type="match status" value="1"/>
</dbReference>
<feature type="transmembrane region" description="Helical" evidence="2">
    <location>
        <begin position="184"/>
        <end position="203"/>
    </location>
</feature>
<feature type="transmembrane region" description="Helical" evidence="2">
    <location>
        <begin position="155"/>
        <end position="172"/>
    </location>
</feature>
<feature type="transmembrane region" description="Helical" evidence="2">
    <location>
        <begin position="409"/>
        <end position="434"/>
    </location>
</feature>
<dbReference type="Proteomes" id="UP001154860">
    <property type="component" value="Unassembled WGS sequence"/>
</dbReference>
<feature type="transmembrane region" description="Helical" evidence="2">
    <location>
        <begin position="108"/>
        <end position="134"/>
    </location>
</feature>
<feature type="transmembrane region" description="Helical" evidence="2">
    <location>
        <begin position="41"/>
        <end position="63"/>
    </location>
</feature>
<reference evidence="3 4" key="1">
    <citation type="journal article" date="2021" name="Int. J. Syst. Evol. Microbiol.">
        <title>Pseudomonas lactucae sp. nov., a pathogen causing bacterial rot of lettuce in Japan.</title>
        <authorList>
            <person name="Sawada H."/>
            <person name="Fujikawa T."/>
            <person name="Satou M."/>
        </authorList>
    </citation>
    <scope>NUCLEOTIDE SEQUENCE [LARGE SCALE GENOMIC DNA]</scope>
    <source>
        <strain evidence="3 4">MAFF 301381</strain>
    </source>
</reference>
<feature type="transmembrane region" description="Helical" evidence="2">
    <location>
        <begin position="266"/>
        <end position="288"/>
    </location>
</feature>
<protein>
    <submittedName>
        <fullName evidence="3">MFS transporter</fullName>
    </submittedName>
</protein>
<evidence type="ECO:0000256" key="1">
    <source>
        <dbReference type="ARBA" id="ARBA00009617"/>
    </source>
</evidence>
<keyword evidence="4" id="KW-1185">Reference proteome</keyword>
<keyword evidence="2" id="KW-1133">Transmembrane helix</keyword>
<dbReference type="Pfam" id="PF13347">
    <property type="entry name" value="MFS_2"/>
    <property type="match status" value="1"/>
</dbReference>
<evidence type="ECO:0000256" key="2">
    <source>
        <dbReference type="SAM" id="Phobius"/>
    </source>
</evidence>
<dbReference type="InterPro" id="IPR036259">
    <property type="entry name" value="MFS_trans_sf"/>
</dbReference>
<feature type="transmembrane region" description="Helical" evidence="2">
    <location>
        <begin position="321"/>
        <end position="343"/>
    </location>
</feature>
<organism evidence="3 4">
    <name type="scientific">Pseudomonas lactucae</name>
    <dbReference type="NCBI Taxonomy" id="2813360"/>
    <lineage>
        <taxon>Bacteria</taxon>
        <taxon>Pseudomonadati</taxon>
        <taxon>Pseudomonadota</taxon>
        <taxon>Gammaproteobacteria</taxon>
        <taxon>Pseudomonadales</taxon>
        <taxon>Pseudomonadaceae</taxon>
        <taxon>Pseudomonas</taxon>
    </lineage>
</organism>
<sequence>MKQKAKPSRPVNYALYTLGDLSSGIYAVAPGILLMFYMTNILGISVGIATAATVLPKLVDLLASPLVGGLSDRTFTRLGRRRPYILFAGLALLPTFFLIWAAPASSSLVSAIFVALMFSLCSFCFASFLVPYCALNSEIAATYQEGTALTSYRSMYSMLGCLLAGAGAPLVVEQCGGGKAGYLAMGAVMGAIMSLSILTTFFASKEPVRKVATEKISTSQLWLALTHNRPFLILCAVWLLHMLGAGVVTAALAYYVTYVLNQGVEFLSLVFFLSFGSSVLAIPLFLYLGKRMSKYGAFSIALFMSTIAGCGYLFLDASTPVAIVLTVVVLAGMSEGGNQVFSYSMLTDCIRQGDIRADKQPPEALLSGVFIAMERLGLTLGALVTGGLLASGGLIETQEGITQQPGSAVMAITLAASVIPAGLNALSLIMLSFYRRFDQRVAASAVESEPGVEKFISDIAGCSASRP</sequence>
<keyword evidence="2" id="KW-0812">Transmembrane</keyword>
<dbReference type="GO" id="GO:0005886">
    <property type="term" value="C:plasma membrane"/>
    <property type="evidence" value="ECO:0007669"/>
    <property type="project" value="TreeGrafter"/>
</dbReference>
<feature type="transmembrane region" description="Helical" evidence="2">
    <location>
        <begin position="295"/>
        <end position="315"/>
    </location>
</feature>
<comment type="similarity">
    <text evidence="1">Belongs to the sodium:galactoside symporter (TC 2.A.2) family.</text>
</comment>
<feature type="transmembrane region" description="Helical" evidence="2">
    <location>
        <begin position="84"/>
        <end position="102"/>
    </location>
</feature>
<keyword evidence="2" id="KW-0472">Membrane</keyword>
<accession>A0A9X0YAU0</accession>
<dbReference type="GO" id="GO:0008643">
    <property type="term" value="P:carbohydrate transport"/>
    <property type="evidence" value="ECO:0007669"/>
    <property type="project" value="InterPro"/>
</dbReference>